<dbReference type="RefSeq" id="WP_009711118.1">
    <property type="nucleotide sequence ID" value="NZ_CP048103.1"/>
</dbReference>
<keyword evidence="4" id="KW-1185">Reference proteome</keyword>
<feature type="transmembrane region" description="Helical" evidence="1">
    <location>
        <begin position="30"/>
        <end position="50"/>
    </location>
</feature>
<protein>
    <submittedName>
        <fullName evidence="3">Uncharacterized conserved protein, DUF58 family, contains vWF domain</fullName>
    </submittedName>
</protein>
<dbReference type="OrthoDB" id="140416at2"/>
<proteinExistence type="predicted"/>
<dbReference type="InterPro" id="IPR002881">
    <property type="entry name" value="DUF58"/>
</dbReference>
<evidence type="ECO:0000259" key="2">
    <source>
        <dbReference type="Pfam" id="PF01882"/>
    </source>
</evidence>
<evidence type="ECO:0000313" key="3">
    <source>
        <dbReference type="EMBL" id="SIT14697.1"/>
    </source>
</evidence>
<reference evidence="4" key="1">
    <citation type="submission" date="2017-01" db="EMBL/GenBank/DDBJ databases">
        <authorList>
            <person name="Varghese N."/>
            <person name="Submissions S."/>
        </authorList>
    </citation>
    <scope>NUCLEOTIDE SEQUENCE [LARGE SCALE GENOMIC DNA]</scope>
    <source>
        <strain evidence="4">DSM 45196</strain>
    </source>
</reference>
<dbReference type="PANTHER" id="PTHR34351:SF2">
    <property type="entry name" value="DUF58 DOMAIN-CONTAINING PROTEIN"/>
    <property type="match status" value="1"/>
</dbReference>
<evidence type="ECO:0000256" key="1">
    <source>
        <dbReference type="SAM" id="Phobius"/>
    </source>
</evidence>
<name>A0A1N7PW82_9BACL</name>
<organism evidence="3 4">
    <name type="scientific">Kroppenstedtia eburnea</name>
    <dbReference type="NCBI Taxonomy" id="714067"/>
    <lineage>
        <taxon>Bacteria</taxon>
        <taxon>Bacillati</taxon>
        <taxon>Bacillota</taxon>
        <taxon>Bacilli</taxon>
        <taxon>Bacillales</taxon>
        <taxon>Thermoactinomycetaceae</taxon>
        <taxon>Kroppenstedtia</taxon>
    </lineage>
</organism>
<evidence type="ECO:0000313" key="4">
    <source>
        <dbReference type="Proteomes" id="UP000186795"/>
    </source>
</evidence>
<keyword evidence="1" id="KW-1133">Transmembrane helix</keyword>
<keyword evidence="1" id="KW-0812">Transmembrane</keyword>
<dbReference type="PANTHER" id="PTHR34351">
    <property type="entry name" value="SLR1927 PROTEIN-RELATED"/>
    <property type="match status" value="1"/>
</dbReference>
<dbReference type="AlphaFoldDB" id="A0A1N7PW82"/>
<accession>A0A1N7PW82</accession>
<feature type="domain" description="DUF58" evidence="2">
    <location>
        <begin position="194"/>
        <end position="309"/>
    </location>
</feature>
<sequence>MRRRGHGFVWGLTVIAYVFGRFQGGFVPWFLFYASLVISIYITSVVWFSLREPEVKRRLSVHRLTAGERLTVRLRYRWHAPLPPSWIYFKDEGDLKPREGMGWLRFPGWSREGVFEYVLRDLPRGRHRFQGVEIKSGDVFGLVEKKWDISLLEEIVVYPRIREIRVWQPLNEQNTGRSTSTLRVGEDVTSVVGVREYSQRDPLSRIHWKATARGQGLKAKEFEHQVSNDFMFLLDCRDSSFAGKGDPLFERSVSLTASLARYAVSRRFSAGLIAWGNRRLHLPTGRSQEHLLRLFEPLAVIQPEGEIAVGELLLRESVHLPRGTTTVVITPGLTSSDVRAIGLLVLRKIKVEVFWVCHPDSWEEKERSAVGMLDSLGVRVHPVPHDDFGKITEGGVSFGQGSA</sequence>
<keyword evidence="1" id="KW-0472">Membrane</keyword>
<gene>
    <name evidence="3" type="ORF">SAMN05421790_11511</name>
</gene>
<dbReference type="Pfam" id="PF01882">
    <property type="entry name" value="DUF58"/>
    <property type="match status" value="1"/>
</dbReference>
<feature type="transmembrane region" description="Helical" evidence="1">
    <location>
        <begin position="7"/>
        <end position="24"/>
    </location>
</feature>
<dbReference type="Proteomes" id="UP000186795">
    <property type="component" value="Unassembled WGS sequence"/>
</dbReference>
<dbReference type="EMBL" id="FTOD01000015">
    <property type="protein sequence ID" value="SIT14697.1"/>
    <property type="molecule type" value="Genomic_DNA"/>
</dbReference>